<dbReference type="EMBL" id="RDQH01000343">
    <property type="protein sequence ID" value="RXH69073.1"/>
    <property type="molecule type" value="Genomic_DNA"/>
</dbReference>
<feature type="region of interest" description="Disordered" evidence="1">
    <location>
        <begin position="1"/>
        <end position="41"/>
    </location>
</feature>
<proteinExistence type="predicted"/>
<sequence length="93" mass="10716">MNPERELDPDHDKRRNDQATPPSPRRNDRRGCKDKQALPKQKQYMTFLSSKGPNLFLTIWPRKSQMNTTPSTSALVTPPKLSQAQDQINELLD</sequence>
<feature type="region of interest" description="Disordered" evidence="1">
    <location>
        <begin position="65"/>
        <end position="93"/>
    </location>
</feature>
<evidence type="ECO:0000313" key="3">
    <source>
        <dbReference type="Proteomes" id="UP000290289"/>
    </source>
</evidence>
<evidence type="ECO:0000256" key="1">
    <source>
        <dbReference type="SAM" id="MobiDB-lite"/>
    </source>
</evidence>
<dbReference type="AlphaFoldDB" id="A0A498HJE0"/>
<protein>
    <submittedName>
        <fullName evidence="2">Uncharacterized protein</fullName>
    </submittedName>
</protein>
<feature type="compositionally biased region" description="Basic and acidic residues" evidence="1">
    <location>
        <begin position="25"/>
        <end position="37"/>
    </location>
</feature>
<keyword evidence="3" id="KW-1185">Reference proteome</keyword>
<feature type="compositionally biased region" description="Basic and acidic residues" evidence="1">
    <location>
        <begin position="1"/>
        <end position="17"/>
    </location>
</feature>
<evidence type="ECO:0000313" key="2">
    <source>
        <dbReference type="EMBL" id="RXH69073.1"/>
    </source>
</evidence>
<comment type="caution">
    <text evidence="2">The sequence shown here is derived from an EMBL/GenBank/DDBJ whole genome shotgun (WGS) entry which is preliminary data.</text>
</comment>
<gene>
    <name evidence="2" type="ORF">DVH24_031406</name>
</gene>
<organism evidence="2 3">
    <name type="scientific">Malus domestica</name>
    <name type="common">Apple</name>
    <name type="synonym">Pyrus malus</name>
    <dbReference type="NCBI Taxonomy" id="3750"/>
    <lineage>
        <taxon>Eukaryota</taxon>
        <taxon>Viridiplantae</taxon>
        <taxon>Streptophyta</taxon>
        <taxon>Embryophyta</taxon>
        <taxon>Tracheophyta</taxon>
        <taxon>Spermatophyta</taxon>
        <taxon>Magnoliopsida</taxon>
        <taxon>eudicotyledons</taxon>
        <taxon>Gunneridae</taxon>
        <taxon>Pentapetalae</taxon>
        <taxon>rosids</taxon>
        <taxon>fabids</taxon>
        <taxon>Rosales</taxon>
        <taxon>Rosaceae</taxon>
        <taxon>Amygdaloideae</taxon>
        <taxon>Maleae</taxon>
        <taxon>Malus</taxon>
    </lineage>
</organism>
<name>A0A498HJE0_MALDO</name>
<dbReference type="Proteomes" id="UP000290289">
    <property type="component" value="Chromosome 17"/>
</dbReference>
<reference evidence="2 3" key="1">
    <citation type="submission" date="2018-10" db="EMBL/GenBank/DDBJ databases">
        <title>A high-quality apple genome assembly.</title>
        <authorList>
            <person name="Hu J."/>
        </authorList>
    </citation>
    <scope>NUCLEOTIDE SEQUENCE [LARGE SCALE GENOMIC DNA]</scope>
    <source>
        <strain evidence="3">cv. HFTH1</strain>
        <tissue evidence="2">Young leaf</tissue>
    </source>
</reference>
<accession>A0A498HJE0</accession>